<proteinExistence type="inferred from homology"/>
<dbReference type="EMBL" id="AEQP01000022">
    <property type="protein sequence ID" value="EFV93979.1"/>
    <property type="molecule type" value="Genomic_DNA"/>
</dbReference>
<dbReference type="HAMAP" id="MF_00265">
    <property type="entry name" value="VapC_Nob1"/>
    <property type="match status" value="1"/>
</dbReference>
<evidence type="ECO:0000256" key="8">
    <source>
        <dbReference type="HAMAP-Rule" id="MF_00265"/>
    </source>
</evidence>
<evidence type="ECO:0000313" key="11">
    <source>
        <dbReference type="Proteomes" id="UP000011021"/>
    </source>
</evidence>
<evidence type="ECO:0000256" key="3">
    <source>
        <dbReference type="ARBA" id="ARBA00022722"/>
    </source>
</evidence>
<gene>
    <name evidence="8" type="primary">vapC</name>
    <name evidence="10" type="ORF">HMPREF0551_2094</name>
</gene>
<dbReference type="GO" id="GO:0090729">
    <property type="term" value="F:toxin activity"/>
    <property type="evidence" value="ECO:0007669"/>
    <property type="project" value="UniProtKB-KW"/>
</dbReference>
<evidence type="ECO:0000256" key="2">
    <source>
        <dbReference type="ARBA" id="ARBA00022649"/>
    </source>
</evidence>
<reference evidence="10 11" key="1">
    <citation type="submission" date="2010-12" db="EMBL/GenBank/DDBJ databases">
        <authorList>
            <person name="Muzny D."/>
            <person name="Qin X."/>
            <person name="Deng J."/>
            <person name="Jiang H."/>
            <person name="Liu Y."/>
            <person name="Qu J."/>
            <person name="Song X.-Z."/>
            <person name="Zhang L."/>
            <person name="Thornton R."/>
            <person name="Coyle M."/>
            <person name="Francisco L."/>
            <person name="Jackson L."/>
            <person name="Javaid M."/>
            <person name="Korchina V."/>
            <person name="Kovar C."/>
            <person name="Mata R."/>
            <person name="Mathew T."/>
            <person name="Ngo R."/>
            <person name="Nguyen L."/>
            <person name="Nguyen N."/>
            <person name="Okwuonu G."/>
            <person name="Ongeri F."/>
            <person name="Pham C."/>
            <person name="Simmons D."/>
            <person name="Wilczek-Boney K."/>
            <person name="Hale W."/>
            <person name="Jakkamsetti A."/>
            <person name="Pham P."/>
            <person name="Ruth R."/>
            <person name="San Lucas F."/>
            <person name="Warren J."/>
            <person name="Zhang J."/>
            <person name="Zhao Z."/>
            <person name="Zhou C."/>
            <person name="Zhu D."/>
            <person name="Lee S."/>
            <person name="Bess C."/>
            <person name="Blankenburg K."/>
            <person name="Forbes L."/>
            <person name="Fu Q."/>
            <person name="Gubbala S."/>
            <person name="Hirani K."/>
            <person name="Jayaseelan J.C."/>
            <person name="Lara F."/>
            <person name="Munidasa M."/>
            <person name="Palculict T."/>
            <person name="Patil S."/>
            <person name="Pu L.-L."/>
            <person name="Saada N."/>
            <person name="Tang L."/>
            <person name="Weissenberger G."/>
            <person name="Zhu Y."/>
            <person name="Hemphill L."/>
            <person name="Shang Y."/>
            <person name="Youmans B."/>
            <person name="Ayvaz T."/>
            <person name="Ross M."/>
            <person name="Santibanez J."/>
            <person name="Aqrawi P."/>
            <person name="Gross S."/>
            <person name="Joshi V."/>
            <person name="Fowler G."/>
            <person name="Nazareth L."/>
            <person name="Reid J."/>
            <person name="Worley K."/>
            <person name="Petrosino J."/>
            <person name="Highlander S."/>
            <person name="Gibbs R."/>
        </authorList>
    </citation>
    <scope>NUCLEOTIDE SEQUENCE [LARGE SCALE GENOMIC DNA]</scope>
    <source>
        <strain evidence="10 11">ATCC 51599</strain>
    </source>
</reference>
<dbReference type="InterPro" id="IPR022907">
    <property type="entry name" value="VapC_family"/>
</dbReference>
<dbReference type="PANTHER" id="PTHR33653:SF1">
    <property type="entry name" value="RIBONUCLEASE VAPC2"/>
    <property type="match status" value="1"/>
</dbReference>
<dbReference type="Proteomes" id="UP000011021">
    <property type="component" value="Unassembled WGS sequence"/>
</dbReference>
<keyword evidence="3 8" id="KW-0540">Nuclease</keyword>
<dbReference type="AlphaFoldDB" id="E7RZI5"/>
<organism evidence="10 11">
    <name type="scientific">Lautropia mirabilis ATCC 51599</name>
    <dbReference type="NCBI Taxonomy" id="887898"/>
    <lineage>
        <taxon>Bacteria</taxon>
        <taxon>Pseudomonadati</taxon>
        <taxon>Pseudomonadota</taxon>
        <taxon>Betaproteobacteria</taxon>
        <taxon>Burkholderiales</taxon>
        <taxon>Burkholderiaceae</taxon>
        <taxon>Lautropia</taxon>
    </lineage>
</organism>
<dbReference type="InterPro" id="IPR050556">
    <property type="entry name" value="Type_II_TA_system_RNase"/>
</dbReference>
<dbReference type="GO" id="GO:0016787">
    <property type="term" value="F:hydrolase activity"/>
    <property type="evidence" value="ECO:0007669"/>
    <property type="project" value="UniProtKB-KW"/>
</dbReference>
<evidence type="ECO:0000256" key="4">
    <source>
        <dbReference type="ARBA" id="ARBA00022723"/>
    </source>
</evidence>
<dbReference type="SUPFAM" id="SSF88723">
    <property type="entry name" value="PIN domain-like"/>
    <property type="match status" value="1"/>
</dbReference>
<dbReference type="PANTHER" id="PTHR33653">
    <property type="entry name" value="RIBONUCLEASE VAPC2"/>
    <property type="match status" value="1"/>
</dbReference>
<evidence type="ECO:0000313" key="10">
    <source>
        <dbReference type="EMBL" id="EFV93979.1"/>
    </source>
</evidence>
<keyword evidence="2 8" id="KW-1277">Toxin-antitoxin system</keyword>
<dbReference type="RefSeq" id="WP_005674479.1">
    <property type="nucleotide sequence ID" value="NZ_CP146288.1"/>
</dbReference>
<dbReference type="GO" id="GO:0000287">
    <property type="term" value="F:magnesium ion binding"/>
    <property type="evidence" value="ECO:0007669"/>
    <property type="project" value="UniProtKB-UniRule"/>
</dbReference>
<evidence type="ECO:0000256" key="5">
    <source>
        <dbReference type="ARBA" id="ARBA00022801"/>
    </source>
</evidence>
<dbReference type="Gene3D" id="3.40.50.1010">
    <property type="entry name" value="5'-nuclease"/>
    <property type="match status" value="1"/>
</dbReference>
<dbReference type="eggNOG" id="COG1487">
    <property type="taxonomic scope" value="Bacteria"/>
</dbReference>
<comment type="cofactor">
    <cofactor evidence="1 8">
        <name>Mg(2+)</name>
        <dbReference type="ChEBI" id="CHEBI:18420"/>
    </cofactor>
</comment>
<feature type="binding site" evidence="8">
    <location>
        <position position="6"/>
    </location>
    <ligand>
        <name>Mg(2+)</name>
        <dbReference type="ChEBI" id="CHEBI:18420"/>
    </ligand>
</feature>
<evidence type="ECO:0000256" key="6">
    <source>
        <dbReference type="ARBA" id="ARBA00022842"/>
    </source>
</evidence>
<dbReference type="EC" id="3.1.-.-" evidence="8"/>
<comment type="caution">
    <text evidence="10">The sequence shown here is derived from an EMBL/GenBank/DDBJ whole genome shotgun (WGS) entry which is preliminary data.</text>
</comment>
<comment type="similarity">
    <text evidence="7 8">Belongs to the PINc/VapC protein family.</text>
</comment>
<accession>E7RZI5</accession>
<feature type="domain" description="PIN" evidence="9">
    <location>
        <begin position="3"/>
        <end position="125"/>
    </location>
</feature>
<dbReference type="InterPro" id="IPR029060">
    <property type="entry name" value="PIN-like_dom_sf"/>
</dbReference>
<dbReference type="STRING" id="887898.HMPREF0551_2094"/>
<sequence length="135" mass="15703">MIYMLDTNIIIYLMKNRPESVARKISSLAPHDRIVMSFVTYGELLQGAEGSRDRKKSHDNIRRITQRIQILYPDENTCIHYGHWAETLKRQGRPIGNNDLWIACHALSAGATLVTHNSREFARIEDLNWQDWVEP</sequence>
<dbReference type="HOGENOM" id="CLU_118482_5_0_4"/>
<dbReference type="Pfam" id="PF01850">
    <property type="entry name" value="PIN"/>
    <property type="match status" value="1"/>
</dbReference>
<dbReference type="CDD" id="cd18735">
    <property type="entry name" value="PIN_HiVapC1-like"/>
    <property type="match status" value="1"/>
</dbReference>
<protein>
    <recommendedName>
        <fullName evidence="8">Ribonuclease VapC</fullName>
        <shortName evidence="8">RNase VapC</shortName>
        <ecNumber evidence="8">3.1.-.-</ecNumber>
    </recommendedName>
    <alternativeName>
        <fullName evidence="8">Toxin VapC</fullName>
    </alternativeName>
</protein>
<feature type="binding site" evidence="8">
    <location>
        <position position="99"/>
    </location>
    <ligand>
        <name>Mg(2+)</name>
        <dbReference type="ChEBI" id="CHEBI:18420"/>
    </ligand>
</feature>
<keyword evidence="8" id="KW-0800">Toxin</keyword>
<keyword evidence="6 8" id="KW-0460">Magnesium</keyword>
<keyword evidence="4 8" id="KW-0479">Metal-binding</keyword>
<comment type="function">
    <text evidence="8">Toxic component of a toxin-antitoxin (TA) system. An RNase.</text>
</comment>
<dbReference type="InterPro" id="IPR002716">
    <property type="entry name" value="PIN_dom"/>
</dbReference>
<name>E7RZI5_9BURK</name>
<evidence type="ECO:0000256" key="7">
    <source>
        <dbReference type="ARBA" id="ARBA00038093"/>
    </source>
</evidence>
<keyword evidence="5 8" id="KW-0378">Hydrolase</keyword>
<dbReference type="GO" id="GO:0004540">
    <property type="term" value="F:RNA nuclease activity"/>
    <property type="evidence" value="ECO:0007669"/>
    <property type="project" value="InterPro"/>
</dbReference>
<keyword evidence="11" id="KW-1185">Reference proteome</keyword>
<evidence type="ECO:0000259" key="9">
    <source>
        <dbReference type="Pfam" id="PF01850"/>
    </source>
</evidence>
<evidence type="ECO:0000256" key="1">
    <source>
        <dbReference type="ARBA" id="ARBA00001946"/>
    </source>
</evidence>